<keyword evidence="3" id="KW-1185">Reference proteome</keyword>
<protein>
    <recommendedName>
        <fullName evidence="1">FAD dependent oxidoreductase domain-containing protein</fullName>
    </recommendedName>
</protein>
<reference evidence="2 3" key="1">
    <citation type="submission" date="2024-01" db="EMBL/GenBank/DDBJ databases">
        <title>A draft genome for a cacao thread blight-causing isolate of Paramarasmius palmivorus.</title>
        <authorList>
            <person name="Baruah I.K."/>
            <person name="Bukari Y."/>
            <person name="Amoako-Attah I."/>
            <person name="Meinhardt L.W."/>
            <person name="Bailey B.A."/>
            <person name="Cohen S.P."/>
        </authorList>
    </citation>
    <scope>NUCLEOTIDE SEQUENCE [LARGE SCALE GENOMIC DNA]</scope>
    <source>
        <strain evidence="2 3">GH-12</strain>
    </source>
</reference>
<dbReference type="InterPro" id="IPR043129">
    <property type="entry name" value="ATPase_NBD"/>
</dbReference>
<evidence type="ECO:0000313" key="3">
    <source>
        <dbReference type="Proteomes" id="UP001383192"/>
    </source>
</evidence>
<comment type="caution">
    <text evidence="2">The sequence shown here is derived from an EMBL/GenBank/DDBJ whole genome shotgun (WGS) entry which is preliminary data.</text>
</comment>
<dbReference type="InterPro" id="IPR036188">
    <property type="entry name" value="FAD/NAD-bd_sf"/>
</dbReference>
<proteinExistence type="predicted"/>
<dbReference type="Gene3D" id="3.90.640.10">
    <property type="entry name" value="Actin, Chain A, domain 4"/>
    <property type="match status" value="1"/>
</dbReference>
<dbReference type="CDD" id="cd10170">
    <property type="entry name" value="ASKHA_NBD_HSP70"/>
    <property type="match status" value="1"/>
</dbReference>
<dbReference type="InterPro" id="IPR006076">
    <property type="entry name" value="FAD-dep_OxRdtase"/>
</dbReference>
<dbReference type="PANTHER" id="PTHR14187">
    <property type="entry name" value="ALPHA KINASE/ELONGATION FACTOR 2 KINASE"/>
    <property type="match status" value="1"/>
</dbReference>
<dbReference type="AlphaFoldDB" id="A0AAW0BZE1"/>
<accession>A0AAW0BZE1</accession>
<name>A0AAW0BZE1_9AGAR</name>
<dbReference type="SUPFAM" id="SSF53067">
    <property type="entry name" value="Actin-like ATPase domain"/>
    <property type="match status" value="1"/>
</dbReference>
<dbReference type="PANTHER" id="PTHR14187:SF5">
    <property type="entry name" value="HEAT SHOCK 70 KDA PROTEIN 12A"/>
    <property type="match status" value="1"/>
</dbReference>
<evidence type="ECO:0000259" key="1">
    <source>
        <dbReference type="Pfam" id="PF01266"/>
    </source>
</evidence>
<dbReference type="EMBL" id="JAYKXP010000067">
    <property type="protein sequence ID" value="KAK7032175.1"/>
    <property type="molecule type" value="Genomic_DNA"/>
</dbReference>
<dbReference type="Pfam" id="PF01266">
    <property type="entry name" value="DAO"/>
    <property type="match status" value="1"/>
</dbReference>
<organism evidence="2 3">
    <name type="scientific">Paramarasmius palmivorus</name>
    <dbReference type="NCBI Taxonomy" id="297713"/>
    <lineage>
        <taxon>Eukaryota</taxon>
        <taxon>Fungi</taxon>
        <taxon>Dikarya</taxon>
        <taxon>Basidiomycota</taxon>
        <taxon>Agaricomycotina</taxon>
        <taxon>Agaricomycetes</taxon>
        <taxon>Agaricomycetidae</taxon>
        <taxon>Agaricales</taxon>
        <taxon>Marasmiineae</taxon>
        <taxon>Marasmiaceae</taxon>
        <taxon>Paramarasmius</taxon>
    </lineage>
</organism>
<sequence length="1014" mass="112964">MPSRTSPLATPYKGRSSKIILAFDIGTTYSGVSFCRLEPGIVPQIKCVTRFPGQDSYSGDTKIPSVVWYNRDGDVMAVGAEATQDETRREAYDNSWCLAELWKLHLRPDEDVLKQADRTRPIPDLPEHKTALDVLSDFIQYLYRCAKTYLTDVSGNMSALDGVVEVILTHPNNWQDAVQKRLRQATVLAGVISDNEDGHARLHLLTEGEAGLHHCVHNLEFRLPADMKTMLVADLGGGTIDLSAYTTSRNVKISSTARFQEVAIPQSILAGSMYVTQSFKNHLRKHFAGTRHEGAIDQIAQEFDKKVKPRFRNKDQIFYISFTSHTENDDNLDISRGQLKVKGDVIEKTFKVLSNFILKGLDKQIKEANKRSQKAVQAVFLVGGFAGNDWLYDRIKLHLGRQKITVFRPETHANKATANGAVAYYLDNFVTSRVARWTYGTALDIEYNDSNSEHRLRRTQGLSHVDLSGRRNLKHGFGIILPKYTKVSQRNRDFKITIAREGISRSELDSIPVKILAYQGEDPQPKWTDIDHDKFRVVGKIQADTSSLVQTIQPLQGPFGDYFEIEFDVVVNFGLTELKASVEWLEQMSEATYGRTGPTAPGYPHPNPRLSFWLQNTRSSSLLGHRTTPELPSTTDVAIIGSGISGAAVAYFLLTAPNPPKSVIMLEAREACHGATGRNGGHCRPDCYRGYKGYKAHFGKDQAMKILQNEMDTLNLVAEVIEKERIDCDFWRGTSFDVAMDEECAEFFESNYKEFQADGGVTEGIVEWIGDAEEAKKRTRTPAALCAAEFPSSSLWPYKLVKHLIELCVSNYGLNLQTNTPVRSTVQQEAGWSLETPRGTVTASQIVFATNAYTATLLPEFLGKIAPFKGQCSAIVPTRAYAGARMLDRTYSHRYGLNDFDYMIQRPKDGIIILGGGRWKVPVEQLVGHTDDSTKIEAISNHLKGAMKTYMEDWGEEAAGEGLICDWTGIMGYTYEAVPYVGAVYGRPGAYITAGHSGHGTVVISFAVLHIDSL</sequence>
<dbReference type="Proteomes" id="UP001383192">
    <property type="component" value="Unassembled WGS sequence"/>
</dbReference>
<dbReference type="Gene3D" id="3.50.50.60">
    <property type="entry name" value="FAD/NAD(P)-binding domain"/>
    <property type="match status" value="1"/>
</dbReference>
<dbReference type="SUPFAM" id="SSF51905">
    <property type="entry name" value="FAD/NAD(P)-binding domain"/>
    <property type="match status" value="1"/>
</dbReference>
<gene>
    <name evidence="2" type="ORF">VNI00_013349</name>
</gene>
<feature type="domain" description="FAD dependent oxidoreductase" evidence="1">
    <location>
        <begin position="636"/>
        <end position="1001"/>
    </location>
</feature>
<dbReference type="Gene3D" id="3.30.420.40">
    <property type="match status" value="2"/>
</dbReference>
<evidence type="ECO:0000313" key="2">
    <source>
        <dbReference type="EMBL" id="KAK7032175.1"/>
    </source>
</evidence>
<dbReference type="Gene3D" id="3.30.9.10">
    <property type="entry name" value="D-Amino Acid Oxidase, subunit A, domain 2"/>
    <property type="match status" value="1"/>
</dbReference>